<sequence length="178" mass="19685">MTTQPAEDTNPIPSLRALAEKESGIDEDVNYGSDDEGMHYDVIMVNSSTNLNSEKELPATPQATKKGSQLSRTVGPYIEGMRAKLKARLEKAEKAPSRSRQKSVEKAMLLHAYPIFYIILWIPGIAMRIAQVSGHSPYALQVMQASTQYIGFANAITFGWNERIGAQLRAKILGEEMV</sequence>
<evidence type="ECO:0000256" key="1">
    <source>
        <dbReference type="SAM" id="MobiDB-lite"/>
    </source>
</evidence>
<evidence type="ECO:0000313" key="4">
    <source>
        <dbReference type="EMBL" id="KAL3418134.1"/>
    </source>
</evidence>
<keyword evidence="2" id="KW-0472">Membrane</keyword>
<feature type="domain" description="G protein-coupled receptor GPR1/2/3 C-terminal" evidence="3">
    <location>
        <begin position="99"/>
        <end position="148"/>
    </location>
</feature>
<keyword evidence="2" id="KW-0812">Transmembrane</keyword>
<feature type="transmembrane region" description="Helical" evidence="2">
    <location>
        <begin position="108"/>
        <end position="130"/>
    </location>
</feature>
<name>A0ABR4P4A4_9HELO</name>
<proteinExistence type="predicted"/>
<evidence type="ECO:0000259" key="3">
    <source>
        <dbReference type="Pfam" id="PF11970"/>
    </source>
</evidence>
<evidence type="ECO:0000256" key="2">
    <source>
        <dbReference type="SAM" id="Phobius"/>
    </source>
</evidence>
<keyword evidence="5" id="KW-1185">Reference proteome</keyword>
<organism evidence="4 5">
    <name type="scientific">Phlyctema vagabunda</name>
    <dbReference type="NCBI Taxonomy" id="108571"/>
    <lineage>
        <taxon>Eukaryota</taxon>
        <taxon>Fungi</taxon>
        <taxon>Dikarya</taxon>
        <taxon>Ascomycota</taxon>
        <taxon>Pezizomycotina</taxon>
        <taxon>Leotiomycetes</taxon>
        <taxon>Helotiales</taxon>
        <taxon>Dermateaceae</taxon>
        <taxon>Phlyctema</taxon>
    </lineage>
</organism>
<dbReference type="Pfam" id="PF11970">
    <property type="entry name" value="GPR_Gpa2_C"/>
    <property type="match status" value="1"/>
</dbReference>
<feature type="compositionally biased region" description="Acidic residues" evidence="1">
    <location>
        <begin position="25"/>
        <end position="35"/>
    </location>
</feature>
<dbReference type="Proteomes" id="UP001629113">
    <property type="component" value="Unassembled WGS sequence"/>
</dbReference>
<gene>
    <name evidence="4" type="ORF">PVAG01_09849</name>
</gene>
<dbReference type="EMBL" id="JBFCZG010000009">
    <property type="protein sequence ID" value="KAL3418134.1"/>
    <property type="molecule type" value="Genomic_DNA"/>
</dbReference>
<protein>
    <recommendedName>
        <fullName evidence="3">G protein-coupled receptor GPR1/2/3 C-terminal domain-containing protein</fullName>
    </recommendedName>
</protein>
<keyword evidence="2" id="KW-1133">Transmembrane helix</keyword>
<evidence type="ECO:0000313" key="5">
    <source>
        <dbReference type="Proteomes" id="UP001629113"/>
    </source>
</evidence>
<feature type="region of interest" description="Disordered" evidence="1">
    <location>
        <begin position="1"/>
        <end position="36"/>
    </location>
</feature>
<accession>A0ABR4P4A4</accession>
<reference evidence="4 5" key="1">
    <citation type="submission" date="2024-06" db="EMBL/GenBank/DDBJ databases">
        <title>Complete genome of Phlyctema vagabunda strain 19-DSS-EL-015.</title>
        <authorList>
            <person name="Fiorenzani C."/>
        </authorList>
    </citation>
    <scope>NUCLEOTIDE SEQUENCE [LARGE SCALE GENOMIC DNA]</scope>
    <source>
        <strain evidence="4 5">19-DSS-EL-015</strain>
    </source>
</reference>
<comment type="caution">
    <text evidence="4">The sequence shown here is derived from an EMBL/GenBank/DDBJ whole genome shotgun (WGS) entry which is preliminary data.</text>
</comment>
<dbReference type="InterPro" id="IPR022596">
    <property type="entry name" value="GPR1/2/3_C"/>
</dbReference>